<dbReference type="InterPro" id="IPR051601">
    <property type="entry name" value="Serine_prot/Carboxylest_S33"/>
</dbReference>
<reference evidence="6" key="1">
    <citation type="submission" date="2021-01" db="EMBL/GenBank/DDBJ databases">
        <title>Lacisediminihabitans sp. nov. strain G11-30, isolated from Antarctic Soil.</title>
        <authorList>
            <person name="Li J."/>
        </authorList>
    </citation>
    <scope>NUCLEOTIDE SEQUENCE</scope>
    <source>
        <strain evidence="6">G11-30</strain>
    </source>
</reference>
<proteinExistence type="inferred from homology"/>
<dbReference type="SUPFAM" id="SSF53474">
    <property type="entry name" value="alpha/beta-Hydrolases"/>
    <property type="match status" value="1"/>
</dbReference>
<evidence type="ECO:0000313" key="7">
    <source>
        <dbReference type="Proteomes" id="UP000636458"/>
    </source>
</evidence>
<evidence type="ECO:0000256" key="3">
    <source>
        <dbReference type="ARBA" id="ARBA00022801"/>
    </source>
</evidence>
<evidence type="ECO:0000256" key="1">
    <source>
        <dbReference type="ARBA" id="ARBA00010088"/>
    </source>
</evidence>
<dbReference type="Pfam" id="PF08386">
    <property type="entry name" value="Abhydrolase_4"/>
    <property type="match status" value="1"/>
</dbReference>
<keyword evidence="2 4" id="KW-0732">Signal</keyword>
<name>A0A934SKJ2_9MICO</name>
<feature type="signal peptide" evidence="4">
    <location>
        <begin position="1"/>
        <end position="23"/>
    </location>
</feature>
<dbReference type="PANTHER" id="PTHR43248">
    <property type="entry name" value="2-SUCCINYL-6-HYDROXY-2,4-CYCLOHEXADIENE-1-CARBOXYLATE SYNTHASE"/>
    <property type="match status" value="1"/>
</dbReference>
<dbReference type="PANTHER" id="PTHR43248:SF29">
    <property type="entry name" value="TRIPEPTIDYL AMINOPEPTIDASE"/>
    <property type="match status" value="1"/>
</dbReference>
<dbReference type="RefSeq" id="WP_200556538.1">
    <property type="nucleotide sequence ID" value="NZ_JAEPES010000004.1"/>
</dbReference>
<keyword evidence="7" id="KW-1185">Reference proteome</keyword>
<dbReference type="EMBL" id="JAEPES010000004">
    <property type="protein sequence ID" value="MBK4348321.1"/>
    <property type="molecule type" value="Genomic_DNA"/>
</dbReference>
<dbReference type="AlphaFoldDB" id="A0A934SKJ2"/>
<organism evidence="6 7">
    <name type="scientific">Lacisediminihabitans changchengi</name>
    <dbReference type="NCBI Taxonomy" id="2787634"/>
    <lineage>
        <taxon>Bacteria</taxon>
        <taxon>Bacillati</taxon>
        <taxon>Actinomycetota</taxon>
        <taxon>Actinomycetes</taxon>
        <taxon>Micrococcales</taxon>
        <taxon>Microbacteriaceae</taxon>
        <taxon>Lacisediminihabitans</taxon>
    </lineage>
</organism>
<comment type="similarity">
    <text evidence="1">Belongs to the peptidase S33 family.</text>
</comment>
<protein>
    <submittedName>
        <fullName evidence="6">Alpha/beta fold hydrolase</fullName>
    </submittedName>
</protein>
<evidence type="ECO:0000259" key="5">
    <source>
        <dbReference type="Pfam" id="PF08386"/>
    </source>
</evidence>
<evidence type="ECO:0000256" key="2">
    <source>
        <dbReference type="ARBA" id="ARBA00022729"/>
    </source>
</evidence>
<sequence>MRGTTLAAVAVAAVLVLSGCVSSAPVTGPNVAPEKVAADLQPFYSQKLAWKNCQSEGMSCTTVTAPADWAKPSAGSVKLAVVRHVTTSAHRVGSLLVNPGGPGGSGFDAVAQSLDYLTNASVQKAYDVVGWDPRGVGRSTPVTCLDGAQMDDFLYATPTEPEGSDAWLASRVPVEKAFGAACLKNTGALLGHIDAESNARDMDLLRSLLGDKKLHYLGFSYGTFFGAQYAKLFPTKVGRLVLDGPVDPALTEPQDFTTQMAGFESSFRAYVTDCLAAAGCPFSGTLDDALAQAKALFQKAGTEGLTISDGRQLNLGVLGTAISYPLYDRDSWPSLSSMIAGLQKGSAKLAFNFADAYNGRSSGAVYDHSVDVYTAALCLDGAYPTDLAGTRATMNAIAQAAPTVGEILSYSDWVQVSIACQNWPYRNVLTAEPIHAEAAAPIMVVGTTDDPATPYSGAVALADQLDSGVLVSRTGEGHTAYASGNACIDRTVDQYLVKGTVPTADPHC</sequence>
<keyword evidence="3 6" id="KW-0378">Hydrolase</keyword>
<dbReference type="GO" id="GO:0016787">
    <property type="term" value="F:hydrolase activity"/>
    <property type="evidence" value="ECO:0007669"/>
    <property type="project" value="UniProtKB-KW"/>
</dbReference>
<accession>A0A934SKJ2</accession>
<evidence type="ECO:0000313" key="6">
    <source>
        <dbReference type="EMBL" id="MBK4348321.1"/>
    </source>
</evidence>
<dbReference type="InterPro" id="IPR029058">
    <property type="entry name" value="AB_hydrolase_fold"/>
</dbReference>
<gene>
    <name evidence="6" type="ORF">IV501_11810</name>
</gene>
<feature type="domain" description="Peptidase S33 tripeptidyl aminopeptidase-like C-terminal" evidence="5">
    <location>
        <begin position="412"/>
        <end position="508"/>
    </location>
</feature>
<comment type="caution">
    <text evidence="6">The sequence shown here is derived from an EMBL/GenBank/DDBJ whole genome shotgun (WGS) entry which is preliminary data.</text>
</comment>
<evidence type="ECO:0000256" key="4">
    <source>
        <dbReference type="SAM" id="SignalP"/>
    </source>
</evidence>
<dbReference type="Proteomes" id="UP000636458">
    <property type="component" value="Unassembled WGS sequence"/>
</dbReference>
<dbReference type="PROSITE" id="PS51257">
    <property type="entry name" value="PROKAR_LIPOPROTEIN"/>
    <property type="match status" value="1"/>
</dbReference>
<feature type="chain" id="PRO_5038972483" evidence="4">
    <location>
        <begin position="24"/>
        <end position="508"/>
    </location>
</feature>
<dbReference type="InterPro" id="IPR013595">
    <property type="entry name" value="Pept_S33_TAP-like_C"/>
</dbReference>
<dbReference type="Gene3D" id="3.40.50.1820">
    <property type="entry name" value="alpha/beta hydrolase"/>
    <property type="match status" value="1"/>
</dbReference>